<reference evidence="5" key="1">
    <citation type="submission" date="2017-09" db="EMBL/GenBank/DDBJ databases">
        <title>Metaegenomics of thermophilic ammonia-oxidizing enrichment culture.</title>
        <authorList>
            <person name="Kato S."/>
            <person name="Suzuki K."/>
        </authorList>
    </citation>
    <scope>NUCLEOTIDE SEQUENCE [LARGE SCALE GENOMIC DNA]</scope>
</reference>
<protein>
    <submittedName>
        <fullName evidence="4">UTP--glucose-1-phosphate uridylyltransferase</fullName>
        <ecNumber evidence="4">2.7.7.9</ecNumber>
    </submittedName>
</protein>
<feature type="domain" description="Nucleotidyl transferase" evidence="2">
    <location>
        <begin position="3"/>
        <end position="232"/>
    </location>
</feature>
<organism evidence="4 5">
    <name type="scientific">Candidatus Fervidibacter japonicus</name>
    <dbReference type="NCBI Taxonomy" id="2035412"/>
    <lineage>
        <taxon>Bacteria</taxon>
        <taxon>Candidatus Fervidibacterota</taxon>
        <taxon>Candidatus Fervidibacter</taxon>
    </lineage>
</organism>
<dbReference type="SUPFAM" id="SSF51161">
    <property type="entry name" value="Trimeric LpxA-like enzymes"/>
    <property type="match status" value="1"/>
</dbReference>
<dbReference type="InterPro" id="IPR011004">
    <property type="entry name" value="Trimer_LpxA-like_sf"/>
</dbReference>
<dbReference type="Gene3D" id="2.160.10.10">
    <property type="entry name" value="Hexapeptide repeat proteins"/>
    <property type="match status" value="1"/>
</dbReference>
<evidence type="ECO:0000256" key="1">
    <source>
        <dbReference type="ARBA" id="ARBA00007274"/>
    </source>
</evidence>
<gene>
    <name evidence="4" type="primary">cugP_2</name>
    <name evidence="4" type="ORF">HRbin17_00465</name>
</gene>
<dbReference type="Pfam" id="PF25087">
    <property type="entry name" value="GMPPB_C"/>
    <property type="match status" value="1"/>
</dbReference>
<dbReference type="InterPro" id="IPR056729">
    <property type="entry name" value="GMPPB_C"/>
</dbReference>
<dbReference type="AlphaFoldDB" id="A0A2H5X9V5"/>
<dbReference type="Pfam" id="PF00483">
    <property type="entry name" value="NTP_transferase"/>
    <property type="match status" value="1"/>
</dbReference>
<dbReference type="EMBL" id="BEHT01000004">
    <property type="protein sequence ID" value="GBC97970.1"/>
    <property type="molecule type" value="Genomic_DNA"/>
</dbReference>
<sequence>MQALVLVGGFGTRLRPLTYHVPKAMVPIANVPFIERFVDYLEANGITHIVFAMGYLPDPIANHLAKRNGKAKYEFVVEEQPLDTGGAIKNAEPLLGDRFFVFNGDVLTTIPLREMLRAHEQKDALVTIALTAVDDPSRYGVVVTDNDGRVQAFVEKPPKETAPSNLINAGIYLYEREVLQHIPAGQPYSVERGLYPKLLKMGAPFYAVAFLNDYWLDIGKVEHYLQANFDVLSGKVPLPVRGREVQGGVWIGEGVQIAPTATVRPPVLLGDGCIVEDGATVGPFAVLGHRVIVKRGAQVREAVLWDECVIGKGAIVVRCILGAQCEVENDAVVEPDRAYGCGERITAGVAA</sequence>
<dbReference type="CDD" id="cd04181">
    <property type="entry name" value="NTP_transferase"/>
    <property type="match status" value="1"/>
</dbReference>
<dbReference type="Proteomes" id="UP000236173">
    <property type="component" value="Unassembled WGS sequence"/>
</dbReference>
<accession>A0A2H5X9V5</accession>
<proteinExistence type="inferred from homology"/>
<dbReference type="PANTHER" id="PTHR22572">
    <property type="entry name" value="SUGAR-1-PHOSPHATE GUANYL TRANSFERASE"/>
    <property type="match status" value="1"/>
</dbReference>
<feature type="domain" description="Mannose-1-phosphate guanyltransferase C-terminal" evidence="3">
    <location>
        <begin position="265"/>
        <end position="334"/>
    </location>
</feature>
<keyword evidence="4" id="KW-0548">Nucleotidyltransferase</keyword>
<name>A0A2H5X9V5_9BACT</name>
<evidence type="ECO:0000259" key="3">
    <source>
        <dbReference type="Pfam" id="PF25087"/>
    </source>
</evidence>
<dbReference type="InterPro" id="IPR050486">
    <property type="entry name" value="Mannose-1P_guanyltransferase"/>
</dbReference>
<dbReference type="EC" id="2.7.7.9" evidence="4"/>
<dbReference type="GO" id="GO:0003983">
    <property type="term" value="F:UTP:glucose-1-phosphate uridylyltransferase activity"/>
    <property type="evidence" value="ECO:0007669"/>
    <property type="project" value="UniProtKB-EC"/>
</dbReference>
<dbReference type="InterPro" id="IPR005835">
    <property type="entry name" value="NTP_transferase_dom"/>
</dbReference>
<dbReference type="InterPro" id="IPR029044">
    <property type="entry name" value="Nucleotide-diphossugar_trans"/>
</dbReference>
<evidence type="ECO:0000259" key="2">
    <source>
        <dbReference type="Pfam" id="PF00483"/>
    </source>
</evidence>
<comment type="caution">
    <text evidence="4">The sequence shown here is derived from an EMBL/GenBank/DDBJ whole genome shotgun (WGS) entry which is preliminary data.</text>
</comment>
<dbReference type="Gene3D" id="3.90.550.10">
    <property type="entry name" value="Spore Coat Polysaccharide Biosynthesis Protein SpsA, Chain A"/>
    <property type="match status" value="1"/>
</dbReference>
<evidence type="ECO:0000313" key="5">
    <source>
        <dbReference type="Proteomes" id="UP000236173"/>
    </source>
</evidence>
<keyword evidence="4" id="KW-0808">Transferase</keyword>
<comment type="similarity">
    <text evidence="1">Belongs to the transferase hexapeptide repeat family.</text>
</comment>
<evidence type="ECO:0000313" key="4">
    <source>
        <dbReference type="EMBL" id="GBC97970.1"/>
    </source>
</evidence>
<dbReference type="SUPFAM" id="SSF53448">
    <property type="entry name" value="Nucleotide-diphospho-sugar transferases"/>
    <property type="match status" value="1"/>
</dbReference>